<feature type="binding site" evidence="13">
    <location>
        <position position="517"/>
    </location>
    <ligand>
        <name>L-glutamate</name>
        <dbReference type="ChEBI" id="CHEBI:29985"/>
    </ligand>
</feature>
<evidence type="ECO:0000256" key="8">
    <source>
        <dbReference type="ARBA" id="ARBA00023136"/>
    </source>
</evidence>
<feature type="site" description="Interaction with the cone snail toxin Con-ikot-ikot" evidence="14">
    <location>
        <position position="683"/>
    </location>
</feature>
<dbReference type="STRING" id="13249.T1HWR6"/>
<keyword evidence="12" id="KW-0407">Ion channel</keyword>
<dbReference type="InterPro" id="IPR001320">
    <property type="entry name" value="Iontro_rcpt_C"/>
</dbReference>
<evidence type="ECO:0000256" key="14">
    <source>
        <dbReference type="PIRSR" id="PIRSR601508-2"/>
    </source>
</evidence>
<dbReference type="Gene3D" id="3.40.50.2300">
    <property type="match status" value="1"/>
</dbReference>
<evidence type="ECO:0000256" key="1">
    <source>
        <dbReference type="ARBA" id="ARBA00004651"/>
    </source>
</evidence>
<evidence type="ECO:0000256" key="12">
    <source>
        <dbReference type="ARBA" id="ARBA00023303"/>
    </source>
</evidence>
<dbReference type="GO" id="GO:0038023">
    <property type="term" value="F:signaling receptor activity"/>
    <property type="evidence" value="ECO:0007669"/>
    <property type="project" value="InterPro"/>
</dbReference>
<feature type="site" description="Crucial to convey clamshell closure to channel opening" evidence="14">
    <location>
        <position position="655"/>
    </location>
</feature>
<evidence type="ECO:0000313" key="18">
    <source>
        <dbReference type="EnsemblMetazoa" id="RPRC008486-PA"/>
    </source>
</evidence>
<feature type="binding site" evidence="13">
    <location>
        <position position="512"/>
    </location>
    <ligand>
        <name>L-glutamate</name>
        <dbReference type="ChEBI" id="CHEBI:29985"/>
    </ligand>
</feature>
<dbReference type="InParanoid" id="T1HWR6"/>
<evidence type="ECO:0000256" key="9">
    <source>
        <dbReference type="ARBA" id="ARBA00023170"/>
    </source>
</evidence>
<evidence type="ECO:0000256" key="2">
    <source>
        <dbReference type="ARBA" id="ARBA00008685"/>
    </source>
</evidence>
<feature type="disulfide bond" evidence="15">
    <location>
        <begin position="739"/>
        <end position="794"/>
    </location>
</feature>
<keyword evidence="6" id="KW-1133">Transmembrane helix</keyword>
<dbReference type="InterPro" id="IPR052192">
    <property type="entry name" value="Insect_Ionotropic_Sensory_Rcpt"/>
</dbReference>
<dbReference type="EnsemblMetazoa" id="RPRC008486-RA">
    <property type="protein sequence ID" value="RPRC008486-PA"/>
    <property type="gene ID" value="RPRC008486"/>
</dbReference>
<evidence type="ECO:0000259" key="16">
    <source>
        <dbReference type="Pfam" id="PF00060"/>
    </source>
</evidence>
<dbReference type="FunFam" id="1.10.287.70:FF:000143">
    <property type="entry name" value="Probable glutamate receptor"/>
    <property type="match status" value="1"/>
</dbReference>
<dbReference type="PRINTS" id="PR00177">
    <property type="entry name" value="NMDARECEPTOR"/>
</dbReference>
<reference evidence="18" key="1">
    <citation type="submission" date="2015-05" db="UniProtKB">
        <authorList>
            <consortium name="EnsemblMetazoa"/>
        </authorList>
    </citation>
    <scope>IDENTIFICATION</scope>
</reference>
<keyword evidence="15" id="KW-1015">Disulfide bond</keyword>
<evidence type="ECO:0000313" key="19">
    <source>
        <dbReference type="Proteomes" id="UP000015103"/>
    </source>
</evidence>
<organism evidence="18 19">
    <name type="scientific">Rhodnius prolixus</name>
    <name type="common">Triatomid bug</name>
    <dbReference type="NCBI Taxonomy" id="13249"/>
    <lineage>
        <taxon>Eukaryota</taxon>
        <taxon>Metazoa</taxon>
        <taxon>Ecdysozoa</taxon>
        <taxon>Arthropoda</taxon>
        <taxon>Hexapoda</taxon>
        <taxon>Insecta</taxon>
        <taxon>Pterygota</taxon>
        <taxon>Neoptera</taxon>
        <taxon>Paraneoptera</taxon>
        <taxon>Hemiptera</taxon>
        <taxon>Heteroptera</taxon>
        <taxon>Panheteroptera</taxon>
        <taxon>Cimicomorpha</taxon>
        <taxon>Reduviidae</taxon>
        <taxon>Triatominae</taxon>
        <taxon>Rhodnius</taxon>
    </lineage>
</organism>
<keyword evidence="19" id="KW-1185">Reference proteome</keyword>
<dbReference type="PANTHER" id="PTHR42643:SF24">
    <property type="entry name" value="IONOTROPIC RECEPTOR 60A"/>
    <property type="match status" value="1"/>
</dbReference>
<keyword evidence="9" id="KW-0675">Receptor</keyword>
<evidence type="ECO:0000259" key="17">
    <source>
        <dbReference type="Pfam" id="PF10613"/>
    </source>
</evidence>
<accession>T1HWR6</accession>
<evidence type="ECO:0000256" key="10">
    <source>
        <dbReference type="ARBA" id="ARBA00023180"/>
    </source>
</evidence>
<proteinExistence type="inferred from homology"/>
<comment type="subcellular location">
    <subcellularLocation>
        <location evidence="1">Cell membrane</location>
        <topology evidence="1">Multi-pass membrane protein</topology>
    </subcellularLocation>
</comment>
<dbReference type="PANTHER" id="PTHR42643">
    <property type="entry name" value="IONOTROPIC RECEPTOR 20A-RELATED"/>
    <property type="match status" value="1"/>
</dbReference>
<keyword evidence="4" id="KW-1003">Cell membrane</keyword>
<dbReference type="GO" id="GO:0005886">
    <property type="term" value="C:plasma membrane"/>
    <property type="evidence" value="ECO:0007669"/>
    <property type="project" value="UniProtKB-SubCell"/>
</dbReference>
<feature type="domain" description="Ionotropic glutamate receptor C-terminal" evidence="16">
    <location>
        <begin position="554"/>
        <end position="824"/>
    </location>
</feature>
<evidence type="ECO:0000256" key="3">
    <source>
        <dbReference type="ARBA" id="ARBA00022448"/>
    </source>
</evidence>
<evidence type="ECO:0000256" key="4">
    <source>
        <dbReference type="ARBA" id="ARBA00022475"/>
    </source>
</evidence>
<evidence type="ECO:0000256" key="13">
    <source>
        <dbReference type="PIRSR" id="PIRSR601508-1"/>
    </source>
</evidence>
<comment type="similarity">
    <text evidence="2">Belongs to the glutamate-gated ion channel (TC 1.A.10.1) family.</text>
</comment>
<evidence type="ECO:0000256" key="11">
    <source>
        <dbReference type="ARBA" id="ARBA00023286"/>
    </source>
</evidence>
<feature type="domain" description="Ionotropic glutamate receptor L-glutamate and glycine-binding" evidence="17">
    <location>
        <begin position="411"/>
        <end position="539"/>
    </location>
</feature>
<dbReference type="OMA" id="HIDRMFR"/>
<dbReference type="Gene3D" id="3.40.190.10">
    <property type="entry name" value="Periplasmic binding protein-like II"/>
    <property type="match status" value="1"/>
</dbReference>
<keyword evidence="8" id="KW-0472">Membrane</keyword>
<dbReference type="Proteomes" id="UP000015103">
    <property type="component" value="Unassembled WGS sequence"/>
</dbReference>
<evidence type="ECO:0000256" key="15">
    <source>
        <dbReference type="PIRSR" id="PIRSR601508-3"/>
    </source>
</evidence>
<keyword evidence="7" id="KW-0406">Ion transport</keyword>
<dbReference type="EMBL" id="ACPB03021581">
    <property type="status" value="NOT_ANNOTATED_CDS"/>
    <property type="molecule type" value="Genomic_DNA"/>
</dbReference>
<evidence type="ECO:0000256" key="6">
    <source>
        <dbReference type="ARBA" id="ARBA00022989"/>
    </source>
</evidence>
<dbReference type="Pfam" id="PF00060">
    <property type="entry name" value="Lig_chan"/>
    <property type="match status" value="1"/>
</dbReference>
<evidence type="ECO:0000256" key="5">
    <source>
        <dbReference type="ARBA" id="ARBA00022692"/>
    </source>
</evidence>
<dbReference type="GO" id="GO:0015276">
    <property type="term" value="F:ligand-gated monoatomic ion channel activity"/>
    <property type="evidence" value="ECO:0007669"/>
    <property type="project" value="InterPro"/>
</dbReference>
<dbReference type="GO" id="GO:0050906">
    <property type="term" value="P:detection of stimulus involved in sensory perception"/>
    <property type="evidence" value="ECO:0007669"/>
    <property type="project" value="UniProtKB-ARBA"/>
</dbReference>
<sequence length="854" mass="97526">MAVPYSIALYGIRNEFVSERKANDTLLILVDPFFMYPKFRYFENKLKEIVNSRIHKFLDDGSLSVIYNGRDLKSKEDLTAIFSITSCEEMWNLYSNFTGNGIIFITITEPDCPRLPQHVGTTLPVYERGSEISQLILDLRSKEKLDWQSVTIVHDNSISDKLVEKITLAVTKSLPITNSTCAISLYKIESSKNDVDVKRNKEIFNTISSLPSLEINRNFLILAEVDIIPVVYESAKSVGLVDPTSKWLFIGMKTDFSNHNNINKFIHIVGDGENVAFIYNSTDDTGLCLNNLLCHAEELVGNLAVALDYSIEEEIRLSEQVSDEEWEVIKPTKQERREAILNFMKNKQDDIGTCDNCTLWYFKSSESWGMDYFHKGNASLLEVGYWAPKPGPVLVDELFPNIVHGFRGRSIPIATFHYPPWQVIKYDDVGKPTEYKGLVFEIINELSNSLNFTYDVIIISNRTVLKSITNSLKIDEKLGEVSLDGRIETSAWKQALKLLENKRVLIAAAAFTVTEDRKKEVNFTYSISIEAYAFLVSRPKELSRALLFILPFSSDTWLCIIGAILLMTPLLCFVHRISPFYDHYSHRGKGGFTKMMNCFWYLYGALLQQGGGIMPEADSGRLVIGTWWLVVLVVVTTYSGNLVAFLTFPKMDKIISNVDQLMERRESLSWGMPEISTLHSILKSTDNSKLNALSDGAKLHSKLTPEIISDIQNGKHIYIDRKTILAFVMKQEFIRTNRCDFSLGEEEFLEEHLAMALPVHTPYLKIFNSRIYEMHKVGLIQKWLVDYLPKRDKCWDAKLSGESNTHTVNMDDMQGSFFLLFLGVSLGIMLIIAEYLYHKWKTTQEKHVIQPYVS</sequence>
<protein>
    <submittedName>
        <fullName evidence="18">Uncharacterized protein</fullName>
    </submittedName>
</protein>
<dbReference type="VEuPathDB" id="VectorBase:RPRC008486"/>
<dbReference type="Gene3D" id="1.10.287.70">
    <property type="match status" value="1"/>
</dbReference>
<dbReference type="SUPFAM" id="SSF53850">
    <property type="entry name" value="Periplasmic binding protein-like II"/>
    <property type="match status" value="1"/>
</dbReference>
<dbReference type="AlphaFoldDB" id="T1HWR6"/>
<dbReference type="FunCoup" id="T1HWR6">
    <property type="interactions" value="12"/>
</dbReference>
<keyword evidence="11" id="KW-1071">Ligand-gated ion channel</keyword>
<name>T1HWR6_RHOPR</name>
<keyword evidence="5" id="KW-0812">Transmembrane</keyword>
<dbReference type="eggNOG" id="KOG1052">
    <property type="taxonomic scope" value="Eukaryota"/>
</dbReference>
<dbReference type="InterPro" id="IPR019594">
    <property type="entry name" value="Glu/Gly-bd"/>
</dbReference>
<keyword evidence="10" id="KW-0325">Glycoprotein</keyword>
<dbReference type="Pfam" id="PF10613">
    <property type="entry name" value="Lig_chan-Glu_bd"/>
    <property type="match status" value="1"/>
</dbReference>
<keyword evidence="3" id="KW-0813">Transport</keyword>
<dbReference type="InterPro" id="IPR001508">
    <property type="entry name" value="Iono_Glu_rcpt_met"/>
</dbReference>
<evidence type="ECO:0000256" key="7">
    <source>
        <dbReference type="ARBA" id="ARBA00023065"/>
    </source>
</evidence>